<evidence type="ECO:0000256" key="1">
    <source>
        <dbReference type="SAM" id="MobiDB-lite"/>
    </source>
</evidence>
<reference evidence="2" key="1">
    <citation type="journal article" date="2021" name="J Fungi (Basel)">
        <title>Virulence traits and population genomics of the black yeast Aureobasidium melanogenum.</title>
        <authorList>
            <person name="Cernosa A."/>
            <person name="Sun X."/>
            <person name="Gostincar C."/>
            <person name="Fang C."/>
            <person name="Gunde-Cimerman N."/>
            <person name="Song Z."/>
        </authorList>
    </citation>
    <scope>NUCLEOTIDE SEQUENCE</scope>
    <source>
        <strain evidence="2">EXF-9298</strain>
    </source>
</reference>
<dbReference type="EMBL" id="JAHFXS010000544">
    <property type="protein sequence ID" value="KAG9983962.1"/>
    <property type="molecule type" value="Genomic_DNA"/>
</dbReference>
<dbReference type="Proteomes" id="UP000729357">
    <property type="component" value="Unassembled WGS sequence"/>
</dbReference>
<feature type="compositionally biased region" description="Basic residues" evidence="1">
    <location>
        <begin position="94"/>
        <end position="103"/>
    </location>
</feature>
<feature type="region of interest" description="Disordered" evidence="1">
    <location>
        <begin position="1"/>
        <end position="111"/>
    </location>
</feature>
<evidence type="ECO:0000313" key="3">
    <source>
        <dbReference type="Proteomes" id="UP000729357"/>
    </source>
</evidence>
<proteinExistence type="predicted"/>
<evidence type="ECO:0000313" key="2">
    <source>
        <dbReference type="EMBL" id="KAG9983962.1"/>
    </source>
</evidence>
<accession>A0A9P8FXY0</accession>
<keyword evidence="3" id="KW-1185">Reference proteome</keyword>
<comment type="caution">
    <text evidence="2">The sequence shown here is derived from an EMBL/GenBank/DDBJ whole genome shotgun (WGS) entry which is preliminary data.</text>
</comment>
<feature type="compositionally biased region" description="Low complexity" evidence="1">
    <location>
        <begin position="41"/>
        <end position="51"/>
    </location>
</feature>
<sequence>MGSRYGDSAVYGDNEGAPGSHNASTMRLLTHIDESPFEEYVQQSSQPQKSVPVDDKPEQNTRSRFSVPRKHPKERNAIEDLLEEAQTSLSTSKKDKKNHHLTKSSREAAEE</sequence>
<reference evidence="2" key="2">
    <citation type="submission" date="2021-08" db="EMBL/GenBank/DDBJ databases">
        <authorList>
            <person name="Gostincar C."/>
            <person name="Sun X."/>
            <person name="Song Z."/>
            <person name="Gunde-Cimerman N."/>
        </authorList>
    </citation>
    <scope>NUCLEOTIDE SEQUENCE</scope>
    <source>
        <strain evidence="2">EXF-9298</strain>
    </source>
</reference>
<feature type="compositionally biased region" description="Basic and acidic residues" evidence="1">
    <location>
        <begin position="52"/>
        <end position="61"/>
    </location>
</feature>
<name>A0A9P8FXY0_AURME</name>
<organism evidence="2 3">
    <name type="scientific">Aureobasidium melanogenum</name>
    <name type="common">Aureobasidium pullulans var. melanogenum</name>
    <dbReference type="NCBI Taxonomy" id="46634"/>
    <lineage>
        <taxon>Eukaryota</taxon>
        <taxon>Fungi</taxon>
        <taxon>Dikarya</taxon>
        <taxon>Ascomycota</taxon>
        <taxon>Pezizomycotina</taxon>
        <taxon>Dothideomycetes</taxon>
        <taxon>Dothideomycetidae</taxon>
        <taxon>Dothideales</taxon>
        <taxon>Saccotheciaceae</taxon>
        <taxon>Aureobasidium</taxon>
    </lineage>
</organism>
<gene>
    <name evidence="2" type="ORF">KCU98_g5746</name>
</gene>
<feature type="non-terminal residue" evidence="2">
    <location>
        <position position="111"/>
    </location>
</feature>
<dbReference type="AlphaFoldDB" id="A0A9P8FXY0"/>
<protein>
    <submittedName>
        <fullName evidence="2">Uncharacterized protein</fullName>
    </submittedName>
</protein>